<protein>
    <submittedName>
        <fullName evidence="5">Transcriptional regulator, MarR family</fullName>
    </submittedName>
</protein>
<dbReference type="Proteomes" id="UP000002318">
    <property type="component" value="Chromosome"/>
</dbReference>
<keyword evidence="3" id="KW-0804">Transcription</keyword>
<dbReference type="InterPro" id="IPR023187">
    <property type="entry name" value="Tscrpt_reg_MarR-type_CS"/>
</dbReference>
<dbReference type="HOGENOM" id="CLU_083287_27_2_12"/>
<dbReference type="PRINTS" id="PR00598">
    <property type="entry name" value="HTHMARR"/>
</dbReference>
<evidence type="ECO:0000313" key="6">
    <source>
        <dbReference type="Proteomes" id="UP000002318"/>
    </source>
</evidence>
<organism evidence="5 6">
    <name type="scientific">Sediminispirochaeta smaragdinae (strain DSM 11293 / JCM 15392 / SEBR 4228)</name>
    <name type="common">Spirochaeta smaragdinae</name>
    <dbReference type="NCBI Taxonomy" id="573413"/>
    <lineage>
        <taxon>Bacteria</taxon>
        <taxon>Pseudomonadati</taxon>
        <taxon>Spirochaetota</taxon>
        <taxon>Spirochaetia</taxon>
        <taxon>Spirochaetales</taxon>
        <taxon>Spirochaetaceae</taxon>
        <taxon>Sediminispirochaeta</taxon>
    </lineage>
</organism>
<keyword evidence="1" id="KW-0805">Transcription regulation</keyword>
<dbReference type="InterPro" id="IPR036390">
    <property type="entry name" value="WH_DNA-bd_sf"/>
</dbReference>
<dbReference type="AlphaFoldDB" id="E1RAG0"/>
<evidence type="ECO:0000259" key="4">
    <source>
        <dbReference type="PROSITE" id="PS50995"/>
    </source>
</evidence>
<dbReference type="InterPro" id="IPR036388">
    <property type="entry name" value="WH-like_DNA-bd_sf"/>
</dbReference>
<dbReference type="eggNOG" id="COG1846">
    <property type="taxonomic scope" value="Bacteria"/>
</dbReference>
<dbReference type="GO" id="GO:0003700">
    <property type="term" value="F:DNA-binding transcription factor activity"/>
    <property type="evidence" value="ECO:0007669"/>
    <property type="project" value="InterPro"/>
</dbReference>
<sequence>MSTHYIGSEKERVALDTFIKLNRALQDLSDRTFAKAPLPASLSPVRFGILETLYHLGPLYQNELREKLLKSKGTVSISVEQLERAGLVSRSEGNEDRRFRKVAITEEGTGLISAYFPQYTAALTKEMESLTIEEQRLLGNLAKKLGKKEEQK</sequence>
<proteinExistence type="predicted"/>
<dbReference type="RefSeq" id="WP_013252915.1">
    <property type="nucleotide sequence ID" value="NC_014364.1"/>
</dbReference>
<dbReference type="PROSITE" id="PS50995">
    <property type="entry name" value="HTH_MARR_2"/>
    <property type="match status" value="1"/>
</dbReference>
<evidence type="ECO:0000256" key="2">
    <source>
        <dbReference type="ARBA" id="ARBA00023125"/>
    </source>
</evidence>
<dbReference type="InterPro" id="IPR000835">
    <property type="entry name" value="HTH_MarR-typ"/>
</dbReference>
<dbReference type="KEGG" id="ssm:Spirs_0295"/>
<dbReference type="EMBL" id="CP002116">
    <property type="protein sequence ID" value="ADK79451.1"/>
    <property type="molecule type" value="Genomic_DNA"/>
</dbReference>
<dbReference type="PANTHER" id="PTHR42756">
    <property type="entry name" value="TRANSCRIPTIONAL REGULATOR, MARR"/>
    <property type="match status" value="1"/>
</dbReference>
<gene>
    <name evidence="5" type="ordered locus">Spirs_0295</name>
</gene>
<keyword evidence="6" id="KW-1185">Reference proteome</keyword>
<dbReference type="CDD" id="cd00090">
    <property type="entry name" value="HTH_ARSR"/>
    <property type="match status" value="1"/>
</dbReference>
<accession>E1RAG0</accession>
<dbReference type="InterPro" id="IPR011991">
    <property type="entry name" value="ArsR-like_HTH"/>
</dbReference>
<name>E1RAG0_SEDSS</name>
<keyword evidence="2" id="KW-0238">DNA-binding</keyword>
<dbReference type="STRING" id="573413.Spirs_0295"/>
<dbReference type="GO" id="GO:0003677">
    <property type="term" value="F:DNA binding"/>
    <property type="evidence" value="ECO:0007669"/>
    <property type="project" value="UniProtKB-KW"/>
</dbReference>
<feature type="domain" description="HTH marR-type" evidence="4">
    <location>
        <begin position="14"/>
        <end position="147"/>
    </location>
</feature>
<evidence type="ECO:0000313" key="5">
    <source>
        <dbReference type="EMBL" id="ADK79451.1"/>
    </source>
</evidence>
<evidence type="ECO:0000256" key="3">
    <source>
        <dbReference type="ARBA" id="ARBA00023163"/>
    </source>
</evidence>
<dbReference type="PROSITE" id="PS01117">
    <property type="entry name" value="HTH_MARR_1"/>
    <property type="match status" value="1"/>
</dbReference>
<dbReference type="PANTHER" id="PTHR42756:SF1">
    <property type="entry name" value="TRANSCRIPTIONAL REPRESSOR OF EMRAB OPERON"/>
    <property type="match status" value="1"/>
</dbReference>
<dbReference type="Pfam" id="PF01047">
    <property type="entry name" value="MarR"/>
    <property type="match status" value="1"/>
</dbReference>
<reference evidence="5 6" key="1">
    <citation type="journal article" date="2010" name="Stand. Genomic Sci.">
        <title>Complete genome sequence of Spirochaeta smaragdinae type strain (SEBR 4228).</title>
        <authorList>
            <person name="Mavromatis K."/>
            <person name="Yasawong M."/>
            <person name="Chertkov O."/>
            <person name="Lapidus A."/>
            <person name="Lucas S."/>
            <person name="Nolan M."/>
            <person name="Del Rio T.G."/>
            <person name="Tice H."/>
            <person name="Cheng J.F."/>
            <person name="Pitluck S."/>
            <person name="Liolios K."/>
            <person name="Ivanova N."/>
            <person name="Tapia R."/>
            <person name="Han C."/>
            <person name="Bruce D."/>
            <person name="Goodwin L."/>
            <person name="Pati A."/>
            <person name="Chen A."/>
            <person name="Palaniappan K."/>
            <person name="Land M."/>
            <person name="Hauser L."/>
            <person name="Chang Y.J."/>
            <person name="Jeffries C.D."/>
            <person name="Detter J.C."/>
            <person name="Rohde M."/>
            <person name="Brambilla E."/>
            <person name="Spring S."/>
            <person name="Goker M."/>
            <person name="Sikorski J."/>
            <person name="Woyke T."/>
            <person name="Bristow J."/>
            <person name="Eisen J.A."/>
            <person name="Markowitz V."/>
            <person name="Hugenholtz P."/>
            <person name="Klenk H.P."/>
            <person name="Kyrpides N.C."/>
        </authorList>
    </citation>
    <scope>NUCLEOTIDE SEQUENCE [LARGE SCALE GENOMIC DNA]</scope>
    <source>
        <strain evidence="6">DSM 11293 / JCM 15392 / SEBR 4228</strain>
    </source>
</reference>
<dbReference type="SUPFAM" id="SSF46785">
    <property type="entry name" value="Winged helix' DNA-binding domain"/>
    <property type="match status" value="1"/>
</dbReference>
<dbReference type="SMART" id="SM00347">
    <property type="entry name" value="HTH_MARR"/>
    <property type="match status" value="1"/>
</dbReference>
<evidence type="ECO:0000256" key="1">
    <source>
        <dbReference type="ARBA" id="ARBA00023015"/>
    </source>
</evidence>
<dbReference type="OrthoDB" id="9799747at2"/>
<dbReference type="Gene3D" id="1.10.10.10">
    <property type="entry name" value="Winged helix-like DNA-binding domain superfamily/Winged helix DNA-binding domain"/>
    <property type="match status" value="1"/>
</dbReference>